<gene>
    <name evidence="2" type="ORF">L207DRAFT_563782</name>
</gene>
<feature type="region of interest" description="Disordered" evidence="1">
    <location>
        <begin position="161"/>
        <end position="195"/>
    </location>
</feature>
<evidence type="ECO:0000313" key="3">
    <source>
        <dbReference type="Proteomes" id="UP000235786"/>
    </source>
</evidence>
<organism evidence="2 3">
    <name type="scientific">Hyaloscypha variabilis (strain UAMH 11265 / GT02V1 / F)</name>
    <name type="common">Meliniomyces variabilis</name>
    <dbReference type="NCBI Taxonomy" id="1149755"/>
    <lineage>
        <taxon>Eukaryota</taxon>
        <taxon>Fungi</taxon>
        <taxon>Dikarya</taxon>
        <taxon>Ascomycota</taxon>
        <taxon>Pezizomycotina</taxon>
        <taxon>Leotiomycetes</taxon>
        <taxon>Helotiales</taxon>
        <taxon>Hyaloscyphaceae</taxon>
        <taxon>Hyaloscypha</taxon>
        <taxon>Hyaloscypha variabilis</taxon>
    </lineage>
</organism>
<evidence type="ECO:0008006" key="4">
    <source>
        <dbReference type="Google" id="ProtNLM"/>
    </source>
</evidence>
<dbReference type="EMBL" id="KZ613942">
    <property type="protein sequence ID" value="PMD42988.1"/>
    <property type="molecule type" value="Genomic_DNA"/>
</dbReference>
<dbReference type="Proteomes" id="UP000235786">
    <property type="component" value="Unassembled WGS sequence"/>
</dbReference>
<reference evidence="2 3" key="1">
    <citation type="submission" date="2016-04" db="EMBL/GenBank/DDBJ databases">
        <title>A degradative enzymes factory behind the ericoid mycorrhizal symbiosis.</title>
        <authorList>
            <consortium name="DOE Joint Genome Institute"/>
            <person name="Martino E."/>
            <person name="Morin E."/>
            <person name="Grelet G."/>
            <person name="Kuo A."/>
            <person name="Kohler A."/>
            <person name="Daghino S."/>
            <person name="Barry K."/>
            <person name="Choi C."/>
            <person name="Cichocki N."/>
            <person name="Clum A."/>
            <person name="Copeland A."/>
            <person name="Hainaut M."/>
            <person name="Haridas S."/>
            <person name="Labutti K."/>
            <person name="Lindquist E."/>
            <person name="Lipzen A."/>
            <person name="Khouja H.-R."/>
            <person name="Murat C."/>
            <person name="Ohm R."/>
            <person name="Olson A."/>
            <person name="Spatafora J."/>
            <person name="Veneault-Fourrey C."/>
            <person name="Henrissat B."/>
            <person name="Grigoriev I."/>
            <person name="Martin F."/>
            <person name="Perotto S."/>
        </authorList>
    </citation>
    <scope>NUCLEOTIDE SEQUENCE [LARGE SCALE GENOMIC DNA]</scope>
    <source>
        <strain evidence="2 3">F</strain>
    </source>
</reference>
<keyword evidence="3" id="KW-1185">Reference proteome</keyword>
<evidence type="ECO:0000313" key="2">
    <source>
        <dbReference type="EMBL" id="PMD42988.1"/>
    </source>
</evidence>
<name>A0A2J6RWU5_HYAVF</name>
<feature type="compositionally biased region" description="Gly residues" evidence="1">
    <location>
        <begin position="167"/>
        <end position="186"/>
    </location>
</feature>
<dbReference type="AlphaFoldDB" id="A0A2J6RWU5"/>
<evidence type="ECO:0000256" key="1">
    <source>
        <dbReference type="SAM" id="MobiDB-lite"/>
    </source>
</evidence>
<proteinExistence type="predicted"/>
<protein>
    <recommendedName>
        <fullName evidence="4">Ubiquitin-like domain-containing protein</fullName>
    </recommendedName>
</protein>
<sequence>MLKFKCLIQDEDKNKETKSADRSVDVEQEETMELGEFEDWVRNRYQIPGELSLYYGRDKLDDPYVELGTVLKSGDTLIVAFDKTVTAAAGGGYGHGGWVKGVLAEGSGGRDQESVTGGGGYGGDAKGAQGAGGEGMGGTANTGLRGGTAKGGAGIGGTFTLAKGPRGPAGAGIGGSANTGSRGGESGTFTSTGTH</sequence>
<accession>A0A2J6RWU5</accession>